<organism evidence="1 2">
    <name type="scientific">Chelonia mydas</name>
    <name type="common">Green sea-turtle</name>
    <name type="synonym">Chelonia agassizi</name>
    <dbReference type="NCBI Taxonomy" id="8469"/>
    <lineage>
        <taxon>Eukaryota</taxon>
        <taxon>Metazoa</taxon>
        <taxon>Chordata</taxon>
        <taxon>Craniata</taxon>
        <taxon>Vertebrata</taxon>
        <taxon>Euteleostomi</taxon>
        <taxon>Archelosauria</taxon>
        <taxon>Testudinata</taxon>
        <taxon>Testudines</taxon>
        <taxon>Cryptodira</taxon>
        <taxon>Durocryptodira</taxon>
        <taxon>Americhelydia</taxon>
        <taxon>Chelonioidea</taxon>
        <taxon>Cheloniidae</taxon>
        <taxon>Chelonia</taxon>
    </lineage>
</organism>
<dbReference type="Gene3D" id="1.10.287.3160">
    <property type="match status" value="1"/>
</dbReference>
<dbReference type="AlphaFoldDB" id="M7C208"/>
<dbReference type="EMBL" id="KB532134">
    <property type="protein sequence ID" value="EMP34442.1"/>
    <property type="molecule type" value="Genomic_DNA"/>
</dbReference>
<evidence type="ECO:0000313" key="1">
    <source>
        <dbReference type="EMBL" id="EMP34442.1"/>
    </source>
</evidence>
<evidence type="ECO:0000313" key="2">
    <source>
        <dbReference type="Proteomes" id="UP000031443"/>
    </source>
</evidence>
<name>M7C208_CHEMY</name>
<sequence length="100" mass="11257">KQMDLIGKKMYTTSSFQMQIVNNQALLSKYNFVNWTAVSNFADQLSKALREEYQMVIANGCLVANVIAVYAGHRVYFGQNDGLSNDQEKGILAAEFEYCS</sequence>
<reference evidence="2" key="1">
    <citation type="journal article" date="2013" name="Nat. Genet.">
        <title>The draft genomes of soft-shell turtle and green sea turtle yield insights into the development and evolution of the turtle-specific body plan.</title>
        <authorList>
            <person name="Wang Z."/>
            <person name="Pascual-Anaya J."/>
            <person name="Zadissa A."/>
            <person name="Li W."/>
            <person name="Niimura Y."/>
            <person name="Huang Z."/>
            <person name="Li C."/>
            <person name="White S."/>
            <person name="Xiong Z."/>
            <person name="Fang D."/>
            <person name="Wang B."/>
            <person name="Ming Y."/>
            <person name="Chen Y."/>
            <person name="Zheng Y."/>
            <person name="Kuraku S."/>
            <person name="Pignatelli M."/>
            <person name="Herrero J."/>
            <person name="Beal K."/>
            <person name="Nozawa M."/>
            <person name="Li Q."/>
            <person name="Wang J."/>
            <person name="Zhang H."/>
            <person name="Yu L."/>
            <person name="Shigenobu S."/>
            <person name="Wang J."/>
            <person name="Liu J."/>
            <person name="Flicek P."/>
            <person name="Searle S."/>
            <person name="Wang J."/>
            <person name="Kuratani S."/>
            <person name="Yin Y."/>
            <person name="Aken B."/>
            <person name="Zhang G."/>
            <person name="Irie N."/>
        </authorList>
    </citation>
    <scope>NUCLEOTIDE SEQUENCE [LARGE SCALE GENOMIC DNA]</scope>
</reference>
<protein>
    <submittedName>
        <fullName evidence="1">Uncharacterized protein</fullName>
    </submittedName>
</protein>
<dbReference type="Proteomes" id="UP000031443">
    <property type="component" value="Unassembled WGS sequence"/>
</dbReference>
<feature type="non-terminal residue" evidence="1">
    <location>
        <position position="1"/>
    </location>
</feature>
<gene>
    <name evidence="1" type="ORF">UY3_08418</name>
</gene>
<accession>M7C208</accession>
<keyword evidence="2" id="KW-1185">Reference proteome</keyword>
<proteinExistence type="predicted"/>